<dbReference type="EMBL" id="JAGGJU010000007">
    <property type="protein sequence ID" value="MBP1851460.1"/>
    <property type="molecule type" value="Genomic_DNA"/>
</dbReference>
<evidence type="ECO:0000256" key="6">
    <source>
        <dbReference type="ARBA" id="ARBA00022777"/>
    </source>
</evidence>
<evidence type="ECO:0000313" key="12">
    <source>
        <dbReference type="Proteomes" id="UP000759443"/>
    </source>
</evidence>
<dbReference type="PROSITE" id="PS50110">
    <property type="entry name" value="RESPONSE_REGULATORY"/>
    <property type="match status" value="1"/>
</dbReference>
<keyword evidence="12" id="KW-1185">Reference proteome</keyword>
<dbReference type="SUPFAM" id="SSF52172">
    <property type="entry name" value="CheY-like"/>
    <property type="match status" value="1"/>
</dbReference>
<evidence type="ECO:0000256" key="5">
    <source>
        <dbReference type="ARBA" id="ARBA00022741"/>
    </source>
</evidence>
<evidence type="ECO:0000256" key="7">
    <source>
        <dbReference type="ARBA" id="ARBA00022840"/>
    </source>
</evidence>
<evidence type="ECO:0000259" key="10">
    <source>
        <dbReference type="PROSITE" id="PS50110"/>
    </source>
</evidence>
<dbReference type="InterPro" id="IPR003594">
    <property type="entry name" value="HATPase_dom"/>
</dbReference>
<dbReference type="Proteomes" id="UP000759443">
    <property type="component" value="Unassembled WGS sequence"/>
</dbReference>
<feature type="domain" description="Response regulatory" evidence="10">
    <location>
        <begin position="1"/>
        <end position="83"/>
    </location>
</feature>
<reference evidence="11 12" key="1">
    <citation type="submission" date="2021-03" db="EMBL/GenBank/DDBJ databases">
        <title>Genomic Encyclopedia of Type Strains, Phase IV (KMG-IV): sequencing the most valuable type-strain genomes for metagenomic binning, comparative biology and taxonomic classification.</title>
        <authorList>
            <person name="Goeker M."/>
        </authorList>
    </citation>
    <scope>NUCLEOTIDE SEQUENCE [LARGE SCALE GENOMIC DNA]</scope>
    <source>
        <strain evidence="11 12">DSM 21600</strain>
    </source>
</reference>
<sequence length="317" mass="34709">MALGHLQSEQEFDAIVLDHYLRDMTGHEVLQRLRDSGIFLPVVYVTGSNEAKIAIDALKAGAADYVIKTVSDDFLPLLTGAIEQSVENARLRMEKLRSDEEIRQAKDHAESLLGEVNHRVANSLALVGSLLRLQMANTKSEEAKIELSHTQARIAAIAGMHRSLYTTDDVRRVEMDRYLGTLMDQIASSVQRTDNRIPVTFKADPIVMTSDRAVSVGMVLTELVTNAFKYAYPATDSGEIRVSLYRTSDNEALLRVEDDGIGFTQGQAPTGTGLGSRIVKSMATNLGSGIRYLDVDKGTVAEVPLIISLEDGQANET</sequence>
<dbReference type="InterPro" id="IPR011495">
    <property type="entry name" value="Sig_transdc_His_kin_sub2_dim/P"/>
</dbReference>
<dbReference type="InterPro" id="IPR036890">
    <property type="entry name" value="HATPase_C_sf"/>
</dbReference>
<dbReference type="PANTHER" id="PTHR41523:SF8">
    <property type="entry name" value="ETHYLENE RESPONSE SENSOR PROTEIN"/>
    <property type="match status" value="1"/>
</dbReference>
<gene>
    <name evidence="11" type="ORF">J2Z17_002905</name>
</gene>
<dbReference type="GO" id="GO:0016301">
    <property type="term" value="F:kinase activity"/>
    <property type="evidence" value="ECO:0007669"/>
    <property type="project" value="UniProtKB-KW"/>
</dbReference>
<evidence type="ECO:0000256" key="3">
    <source>
        <dbReference type="ARBA" id="ARBA00022553"/>
    </source>
</evidence>
<name>A0ABS4E0J4_9HYPH</name>
<evidence type="ECO:0000256" key="2">
    <source>
        <dbReference type="ARBA" id="ARBA00012438"/>
    </source>
</evidence>
<accession>A0ABS4E0J4</accession>
<evidence type="ECO:0000256" key="4">
    <source>
        <dbReference type="ARBA" id="ARBA00022679"/>
    </source>
</evidence>
<dbReference type="CDD" id="cd00156">
    <property type="entry name" value="REC"/>
    <property type="match status" value="1"/>
</dbReference>
<evidence type="ECO:0000313" key="11">
    <source>
        <dbReference type="EMBL" id="MBP1851460.1"/>
    </source>
</evidence>
<keyword evidence="6 11" id="KW-0418">Kinase</keyword>
<keyword evidence="7" id="KW-0067">ATP-binding</keyword>
<dbReference type="InterPro" id="IPR005467">
    <property type="entry name" value="His_kinase_dom"/>
</dbReference>
<dbReference type="PROSITE" id="PS50109">
    <property type="entry name" value="HIS_KIN"/>
    <property type="match status" value="1"/>
</dbReference>
<evidence type="ECO:0000256" key="1">
    <source>
        <dbReference type="ARBA" id="ARBA00000085"/>
    </source>
</evidence>
<dbReference type="InterPro" id="IPR011006">
    <property type="entry name" value="CheY-like_superfamily"/>
</dbReference>
<feature type="domain" description="Histidine kinase" evidence="9">
    <location>
        <begin position="115"/>
        <end position="309"/>
    </location>
</feature>
<dbReference type="Pfam" id="PF02518">
    <property type="entry name" value="HATPase_c"/>
    <property type="match status" value="1"/>
</dbReference>
<dbReference type="SMART" id="SM00387">
    <property type="entry name" value="HATPase_c"/>
    <property type="match status" value="1"/>
</dbReference>
<evidence type="ECO:0000259" key="9">
    <source>
        <dbReference type="PROSITE" id="PS50109"/>
    </source>
</evidence>
<dbReference type="EC" id="2.7.13.3" evidence="2"/>
<protein>
    <recommendedName>
        <fullName evidence="2">histidine kinase</fullName>
        <ecNumber evidence="2">2.7.13.3</ecNumber>
    </recommendedName>
</protein>
<evidence type="ECO:0000256" key="8">
    <source>
        <dbReference type="PROSITE-ProRule" id="PRU00169"/>
    </source>
</evidence>
<dbReference type="Pfam" id="PF00072">
    <property type="entry name" value="Response_reg"/>
    <property type="match status" value="1"/>
</dbReference>
<proteinExistence type="predicted"/>
<keyword evidence="5" id="KW-0547">Nucleotide-binding</keyword>
<dbReference type="Gene3D" id="3.30.565.10">
    <property type="entry name" value="Histidine kinase-like ATPase, C-terminal domain"/>
    <property type="match status" value="1"/>
</dbReference>
<dbReference type="PANTHER" id="PTHR41523">
    <property type="entry name" value="TWO-COMPONENT SYSTEM SENSOR PROTEIN"/>
    <property type="match status" value="1"/>
</dbReference>
<dbReference type="Gene3D" id="3.40.50.2300">
    <property type="match status" value="1"/>
</dbReference>
<feature type="modified residue" description="4-aspartylphosphate" evidence="8">
    <location>
        <position position="18"/>
    </location>
</feature>
<keyword evidence="4" id="KW-0808">Transferase</keyword>
<dbReference type="InterPro" id="IPR001789">
    <property type="entry name" value="Sig_transdc_resp-reg_receiver"/>
</dbReference>
<dbReference type="SUPFAM" id="SSF55874">
    <property type="entry name" value="ATPase domain of HSP90 chaperone/DNA topoisomerase II/histidine kinase"/>
    <property type="match status" value="1"/>
</dbReference>
<dbReference type="Pfam" id="PF07568">
    <property type="entry name" value="HisKA_2"/>
    <property type="match status" value="1"/>
</dbReference>
<comment type="caution">
    <text evidence="11">The sequence shown here is derived from an EMBL/GenBank/DDBJ whole genome shotgun (WGS) entry which is preliminary data.</text>
</comment>
<comment type="catalytic activity">
    <reaction evidence="1">
        <text>ATP + protein L-histidine = ADP + protein N-phospho-L-histidine.</text>
        <dbReference type="EC" id="2.7.13.3"/>
    </reaction>
</comment>
<organism evidence="11 12">
    <name type="scientific">Rhizobium halophytocola</name>
    <dbReference type="NCBI Taxonomy" id="735519"/>
    <lineage>
        <taxon>Bacteria</taxon>
        <taxon>Pseudomonadati</taxon>
        <taxon>Pseudomonadota</taxon>
        <taxon>Alphaproteobacteria</taxon>
        <taxon>Hyphomicrobiales</taxon>
        <taxon>Rhizobiaceae</taxon>
        <taxon>Rhizobium/Agrobacterium group</taxon>
        <taxon>Rhizobium</taxon>
    </lineage>
</organism>
<keyword evidence="3 8" id="KW-0597">Phosphoprotein</keyword>